<name>A0A1B8P1K9_HALEL</name>
<protein>
    <submittedName>
        <fullName evidence="1">Uncharacterized protein</fullName>
    </submittedName>
</protein>
<evidence type="ECO:0000313" key="2">
    <source>
        <dbReference type="Proteomes" id="UP000092504"/>
    </source>
</evidence>
<dbReference type="AlphaFoldDB" id="A0A1B8P1K9"/>
<dbReference type="PATRIC" id="fig|2746.7.peg.432"/>
<reference evidence="1 2" key="1">
    <citation type="submission" date="2016-06" db="EMBL/GenBank/DDBJ databases">
        <title>Genome sequence of halotolerant plant growth promoting strain of Halomonas elongata HEK1 isolated from salterns of Rann of Kutch, Gujarat, India.</title>
        <authorList>
            <person name="Gaba S."/>
            <person name="Singh R.N."/>
            <person name="Abrol S."/>
            <person name="Kaushik R."/>
            <person name="Saxena A.K."/>
        </authorList>
    </citation>
    <scope>NUCLEOTIDE SEQUENCE [LARGE SCALE GENOMIC DNA]</scope>
    <source>
        <strain evidence="1 2">HEK1</strain>
    </source>
</reference>
<dbReference type="Proteomes" id="UP000092504">
    <property type="component" value="Unassembled WGS sequence"/>
</dbReference>
<proteinExistence type="predicted"/>
<gene>
    <name evidence="1" type="ORF">A8U91_00419</name>
</gene>
<accession>A0A1B8P1K9</accession>
<organism evidence="1 2">
    <name type="scientific">Halomonas elongata</name>
    <dbReference type="NCBI Taxonomy" id="2746"/>
    <lineage>
        <taxon>Bacteria</taxon>
        <taxon>Pseudomonadati</taxon>
        <taxon>Pseudomonadota</taxon>
        <taxon>Gammaproteobacteria</taxon>
        <taxon>Oceanospirillales</taxon>
        <taxon>Halomonadaceae</taxon>
        <taxon>Halomonas</taxon>
    </lineage>
</organism>
<sequence length="59" mass="6744">MTHCETVLHHFLMNAECFPNREAVSDSASSLTYGELDRRSDAVASFLREQGWAREILFP</sequence>
<dbReference type="SUPFAM" id="SSF56801">
    <property type="entry name" value="Acetyl-CoA synthetase-like"/>
    <property type="match status" value="1"/>
</dbReference>
<comment type="caution">
    <text evidence="1">The sequence shown here is derived from an EMBL/GenBank/DDBJ whole genome shotgun (WGS) entry which is preliminary data.</text>
</comment>
<evidence type="ECO:0000313" key="1">
    <source>
        <dbReference type="EMBL" id="OBX36083.1"/>
    </source>
</evidence>
<dbReference type="Gene3D" id="3.40.50.980">
    <property type="match status" value="1"/>
</dbReference>
<dbReference type="EMBL" id="MAJD01000001">
    <property type="protein sequence ID" value="OBX36083.1"/>
    <property type="molecule type" value="Genomic_DNA"/>
</dbReference>